<dbReference type="OrthoDB" id="19344at2759"/>
<proteinExistence type="predicted"/>
<evidence type="ECO:0000313" key="6">
    <source>
        <dbReference type="EMBL" id="PPQ63738.1"/>
    </source>
</evidence>
<evidence type="ECO:0000313" key="7">
    <source>
        <dbReference type="Proteomes" id="UP000284842"/>
    </source>
</evidence>
<dbReference type="Pfam" id="PF04193">
    <property type="entry name" value="PQ-loop"/>
    <property type="match status" value="2"/>
</dbReference>
<sequence length="415" mass="46557">MLDECTPHHDWFNTMLTYGLCVGLIVSYLPQHLRIILTKSSEGLSPVFLLLGTGSAIAAFFNMITLQAPLVKCCNKVTFGECAEMTAGVLQLGIQWFCFSMVFVLFMKYYPERLKHVELNIEEDGTQPPIHVEIPVRSEEWSLSIVLAWTTVAAFCFVAITTMYLLWGEIPTPHQETPPKQAAWATFLGVSAAMLATVQYAPQIIHTYRMKLVGALSIPMMLIQTPGGILMVTSIALRPGTNWTSWITFLVAAILQGGLLVMCLAWKVRQRKLHIDDFGQPLDGQSPQRVEIRVDTESVETVTPHQHSITIHGAQHFTASSQSDFMIELNPLAFLQFRNHTHMQTRRLPSLPSLHHRPLKEDGVRGLDDDVTFTFAFFVFPHSTRLSCYLFGVPVIFCISDTLISFQQQFAISGA</sequence>
<reference evidence="6 7" key="1">
    <citation type="journal article" date="2018" name="Evol. Lett.">
        <title>Horizontal gene cluster transfer increased hallucinogenic mushroom diversity.</title>
        <authorList>
            <person name="Reynolds H.T."/>
            <person name="Vijayakumar V."/>
            <person name="Gluck-Thaler E."/>
            <person name="Korotkin H.B."/>
            <person name="Matheny P.B."/>
            <person name="Slot J.C."/>
        </authorList>
    </citation>
    <scope>NUCLEOTIDE SEQUENCE [LARGE SCALE GENOMIC DNA]</scope>
    <source>
        <strain evidence="6 7">2629</strain>
    </source>
</reference>
<dbReference type="InterPro" id="IPR051415">
    <property type="entry name" value="LAAT-1"/>
</dbReference>
<dbReference type="InParanoid" id="A0A409VA84"/>
<evidence type="ECO:0000256" key="3">
    <source>
        <dbReference type="ARBA" id="ARBA00022989"/>
    </source>
</evidence>
<keyword evidence="3 5" id="KW-1133">Transmembrane helix</keyword>
<keyword evidence="7" id="KW-1185">Reference proteome</keyword>
<evidence type="ECO:0000256" key="4">
    <source>
        <dbReference type="ARBA" id="ARBA00023136"/>
    </source>
</evidence>
<dbReference type="GO" id="GO:0016020">
    <property type="term" value="C:membrane"/>
    <property type="evidence" value="ECO:0007669"/>
    <property type="project" value="UniProtKB-SubCell"/>
</dbReference>
<keyword evidence="2 5" id="KW-0812">Transmembrane</keyword>
<feature type="transmembrane region" description="Helical" evidence="5">
    <location>
        <begin position="182"/>
        <end position="201"/>
    </location>
</feature>
<dbReference type="AlphaFoldDB" id="A0A409VA84"/>
<evidence type="ECO:0000256" key="1">
    <source>
        <dbReference type="ARBA" id="ARBA00004141"/>
    </source>
</evidence>
<feature type="transmembrane region" description="Helical" evidence="5">
    <location>
        <begin position="85"/>
        <end position="106"/>
    </location>
</feature>
<dbReference type="Gene3D" id="1.20.1280.290">
    <property type="match status" value="2"/>
</dbReference>
<dbReference type="PANTHER" id="PTHR16201:SF11">
    <property type="entry name" value="PQ-LOOP REPEAT-CONTAINING PROTEIN"/>
    <property type="match status" value="1"/>
</dbReference>
<feature type="transmembrane region" description="Helical" evidence="5">
    <location>
        <begin position="243"/>
        <end position="266"/>
    </location>
</feature>
<evidence type="ECO:0000256" key="2">
    <source>
        <dbReference type="ARBA" id="ARBA00022692"/>
    </source>
</evidence>
<evidence type="ECO:0000256" key="5">
    <source>
        <dbReference type="SAM" id="Phobius"/>
    </source>
</evidence>
<feature type="transmembrane region" description="Helical" evidence="5">
    <location>
        <begin position="213"/>
        <end position="237"/>
    </location>
</feature>
<feature type="transmembrane region" description="Helical" evidence="5">
    <location>
        <begin position="12"/>
        <end position="31"/>
    </location>
</feature>
<comment type="caution">
    <text evidence="6">The sequence shown here is derived from an EMBL/GenBank/DDBJ whole genome shotgun (WGS) entry which is preliminary data.</text>
</comment>
<dbReference type="SMART" id="SM00679">
    <property type="entry name" value="CTNS"/>
    <property type="match status" value="2"/>
</dbReference>
<dbReference type="PANTHER" id="PTHR16201">
    <property type="entry name" value="SEVEN TRANSMEMBRANE PROTEIN 1-RELATED"/>
    <property type="match status" value="1"/>
</dbReference>
<protein>
    <submittedName>
        <fullName evidence="6">Uncharacterized protein</fullName>
    </submittedName>
</protein>
<keyword evidence="4 5" id="KW-0472">Membrane</keyword>
<feature type="transmembrane region" description="Helical" evidence="5">
    <location>
        <begin position="146"/>
        <end position="167"/>
    </location>
</feature>
<comment type="subcellular location">
    <subcellularLocation>
        <location evidence="1">Membrane</location>
        <topology evidence="1">Multi-pass membrane protein</topology>
    </subcellularLocation>
</comment>
<dbReference type="Proteomes" id="UP000284842">
    <property type="component" value="Unassembled WGS sequence"/>
</dbReference>
<gene>
    <name evidence="6" type="ORF">CVT24_004247</name>
</gene>
<name>A0A409VA84_9AGAR</name>
<dbReference type="InterPro" id="IPR006603">
    <property type="entry name" value="PQ-loop_rpt"/>
</dbReference>
<accession>A0A409VA84</accession>
<feature type="transmembrane region" description="Helical" evidence="5">
    <location>
        <begin position="43"/>
        <end position="65"/>
    </location>
</feature>
<dbReference type="EMBL" id="NHTK01006112">
    <property type="protein sequence ID" value="PPQ63738.1"/>
    <property type="molecule type" value="Genomic_DNA"/>
</dbReference>
<organism evidence="6 7">
    <name type="scientific">Panaeolus cyanescens</name>
    <dbReference type="NCBI Taxonomy" id="181874"/>
    <lineage>
        <taxon>Eukaryota</taxon>
        <taxon>Fungi</taxon>
        <taxon>Dikarya</taxon>
        <taxon>Basidiomycota</taxon>
        <taxon>Agaricomycotina</taxon>
        <taxon>Agaricomycetes</taxon>
        <taxon>Agaricomycetidae</taxon>
        <taxon>Agaricales</taxon>
        <taxon>Agaricineae</taxon>
        <taxon>Galeropsidaceae</taxon>
        <taxon>Panaeolus</taxon>
    </lineage>
</organism>